<organism evidence="2 3">
    <name type="scientific">Pseudomonas ulcerans</name>
    <dbReference type="NCBI Taxonomy" id="3115852"/>
    <lineage>
        <taxon>Bacteria</taxon>
        <taxon>Pseudomonadati</taxon>
        <taxon>Pseudomonadota</taxon>
        <taxon>Gammaproteobacteria</taxon>
        <taxon>Pseudomonadales</taxon>
        <taxon>Pseudomonadaceae</taxon>
        <taxon>Pseudomonas</taxon>
    </lineage>
</organism>
<gene>
    <name evidence="2" type="ORF">V0R50_08635</name>
</gene>
<evidence type="ECO:0000313" key="3">
    <source>
        <dbReference type="Proteomes" id="UP001335100"/>
    </source>
</evidence>
<dbReference type="InterPro" id="IPR046909">
    <property type="entry name" value="cREC_REC"/>
</dbReference>
<proteinExistence type="predicted"/>
<evidence type="ECO:0000313" key="2">
    <source>
        <dbReference type="EMBL" id="MEE1933286.1"/>
    </source>
</evidence>
<protein>
    <submittedName>
        <fullName evidence="2">Cyclic-phosphate processing receiver domain-containing protein</fullName>
    </submittedName>
</protein>
<dbReference type="EMBL" id="JAZDQJ010000007">
    <property type="protein sequence ID" value="MEE1933286.1"/>
    <property type="molecule type" value="Genomic_DNA"/>
</dbReference>
<feature type="domain" description="Cyclic-phosphate processing Receiver" evidence="1">
    <location>
        <begin position="1"/>
        <end position="86"/>
    </location>
</feature>
<keyword evidence="3" id="KW-1185">Reference proteome</keyword>
<comment type="caution">
    <text evidence="2">The sequence shown here is derived from an EMBL/GenBank/DDBJ whole genome shotgun (WGS) entry which is preliminary data.</text>
</comment>
<evidence type="ECO:0000259" key="1">
    <source>
        <dbReference type="Pfam" id="PF20274"/>
    </source>
</evidence>
<dbReference type="Pfam" id="PF20274">
    <property type="entry name" value="cREC_REC"/>
    <property type="match status" value="1"/>
</dbReference>
<dbReference type="RefSeq" id="WP_330074173.1">
    <property type="nucleotide sequence ID" value="NZ_JAZDQJ010000007.1"/>
</dbReference>
<dbReference type="Proteomes" id="UP001335100">
    <property type="component" value="Unassembled WGS sequence"/>
</dbReference>
<reference evidence="2 3" key="1">
    <citation type="submission" date="2024-01" db="EMBL/GenBank/DDBJ databases">
        <title>Unpublished Manusciprt.</title>
        <authorList>
            <person name="Duman M."/>
            <person name="Valdes E.G."/>
            <person name="Ajmi N."/>
            <person name="Altun S."/>
            <person name="Saticioglu I.B."/>
        </authorList>
    </citation>
    <scope>NUCLEOTIDE SEQUENCE [LARGE SCALE GENOMIC DNA]</scope>
    <source>
        <strain evidence="2 3">148P</strain>
    </source>
</reference>
<name>A0ABU7HP68_9PSED</name>
<accession>A0ABU7HP68</accession>
<sequence length="108" mass="12045">MKIFLDDNRPTPEGWLRAYWPDEVISLLRTGQVEAVSLDHDLGDDRHGTGYDVIVWIEHAVALHGFEPPQIFVHSANPAAAQRMLAGVASIATLHAASEHLKNRVERK</sequence>